<dbReference type="InterPro" id="IPR044925">
    <property type="entry name" value="His-Me_finger_sf"/>
</dbReference>
<evidence type="ECO:0000256" key="2">
    <source>
        <dbReference type="ARBA" id="ARBA00022801"/>
    </source>
</evidence>
<protein>
    <submittedName>
        <fullName evidence="4">Endonuclease I</fullName>
    </submittedName>
</protein>
<organism evidence="4 5">
    <name type="scientific">Stackebrandtia nassauensis (strain DSM 44728 / CIP 108903 / NRRL B-16338 / NBRC 102104 / LLR-40K-21)</name>
    <dbReference type="NCBI Taxonomy" id="446470"/>
    <lineage>
        <taxon>Bacteria</taxon>
        <taxon>Bacillati</taxon>
        <taxon>Actinomycetota</taxon>
        <taxon>Actinomycetes</taxon>
        <taxon>Glycomycetales</taxon>
        <taxon>Glycomycetaceae</taxon>
        <taxon>Stackebrandtia</taxon>
    </lineage>
</organism>
<dbReference type="KEGG" id="sna:Snas_1682"/>
<dbReference type="GO" id="GO:0004519">
    <property type="term" value="F:endonuclease activity"/>
    <property type="evidence" value="ECO:0007669"/>
    <property type="project" value="UniProtKB-KW"/>
</dbReference>
<evidence type="ECO:0000256" key="1">
    <source>
        <dbReference type="ARBA" id="ARBA00022722"/>
    </source>
</evidence>
<keyword evidence="3" id="KW-0732">Signal</keyword>
<keyword evidence="5" id="KW-1185">Reference proteome</keyword>
<gene>
    <name evidence="4" type="ordered locus">Snas_1682</name>
</gene>
<reference evidence="4 5" key="1">
    <citation type="journal article" date="2009" name="Stand. Genomic Sci.">
        <title>Complete genome sequence of Stackebrandtia nassauensis type strain (LLR-40K-21).</title>
        <authorList>
            <person name="Munk C."/>
            <person name="Lapidus A."/>
            <person name="Copeland A."/>
            <person name="Jando M."/>
            <person name="Mayilraj S."/>
            <person name="Glavina Del Rio T."/>
            <person name="Nolan M."/>
            <person name="Chen F."/>
            <person name="Lucas S."/>
            <person name="Tice H."/>
            <person name="Cheng J.F."/>
            <person name="Han C."/>
            <person name="Detter J.C."/>
            <person name="Bruce D."/>
            <person name="Goodwin L."/>
            <person name="Chain P."/>
            <person name="Pitluck S."/>
            <person name="Goker M."/>
            <person name="Ovchinikova G."/>
            <person name="Pati A."/>
            <person name="Ivanova N."/>
            <person name="Mavromatis K."/>
            <person name="Chen A."/>
            <person name="Palaniappan K."/>
            <person name="Land M."/>
            <person name="Hauser L."/>
            <person name="Chang Y.J."/>
            <person name="Jeffries C.D."/>
            <person name="Bristow J."/>
            <person name="Eisen J.A."/>
            <person name="Markowitz V."/>
            <person name="Hugenholtz P."/>
            <person name="Kyrpides N.C."/>
            <person name="Klenk H.P."/>
        </authorList>
    </citation>
    <scope>NUCLEOTIDE SEQUENCE [LARGE SCALE GENOMIC DNA]</scope>
    <source>
        <strain evidence="5">DSM 44728 / CIP 108903 / NRRL B-16338 / NBRC 102104 / LLR-40K-21</strain>
    </source>
</reference>
<evidence type="ECO:0000313" key="5">
    <source>
        <dbReference type="Proteomes" id="UP000000844"/>
    </source>
</evidence>
<dbReference type="AlphaFoldDB" id="D3PXB9"/>
<keyword evidence="4" id="KW-0255">Endonuclease</keyword>
<dbReference type="Pfam" id="PF04231">
    <property type="entry name" value="Endonuclease_1"/>
    <property type="match status" value="1"/>
</dbReference>
<dbReference type="PANTHER" id="PTHR33607">
    <property type="entry name" value="ENDONUCLEASE-1"/>
    <property type="match status" value="1"/>
</dbReference>
<accession>D3PXB9</accession>
<dbReference type="EMBL" id="CP001778">
    <property type="protein sequence ID" value="ADD41382.1"/>
    <property type="molecule type" value="Genomic_DNA"/>
</dbReference>
<dbReference type="HOGENOM" id="CLU_019348_0_0_11"/>
<feature type="signal peptide" evidence="3">
    <location>
        <begin position="1"/>
        <end position="35"/>
    </location>
</feature>
<evidence type="ECO:0000313" key="4">
    <source>
        <dbReference type="EMBL" id="ADD41382.1"/>
    </source>
</evidence>
<feature type="chain" id="PRO_5039530509" evidence="3">
    <location>
        <begin position="36"/>
        <end position="267"/>
    </location>
</feature>
<dbReference type="STRING" id="446470.Snas_1682"/>
<dbReference type="OrthoDB" id="9800417at2"/>
<dbReference type="PANTHER" id="PTHR33607:SF2">
    <property type="entry name" value="ENDONUCLEASE-1"/>
    <property type="match status" value="1"/>
</dbReference>
<evidence type="ECO:0000256" key="3">
    <source>
        <dbReference type="SAM" id="SignalP"/>
    </source>
</evidence>
<dbReference type="SUPFAM" id="SSF54060">
    <property type="entry name" value="His-Me finger endonucleases"/>
    <property type="match status" value="1"/>
</dbReference>
<dbReference type="Proteomes" id="UP000000844">
    <property type="component" value="Chromosome"/>
</dbReference>
<dbReference type="GO" id="GO:0016787">
    <property type="term" value="F:hydrolase activity"/>
    <property type="evidence" value="ECO:0007669"/>
    <property type="project" value="UniProtKB-KW"/>
</dbReference>
<keyword evidence="2" id="KW-0378">Hydrolase</keyword>
<sequence length="267" mass="29900">MGKEWMPMRRTRTLAALAGAAVGATALILVPLATAQGHDAYEPPDGYYDAVEGMTGEELKAGLNDIISNNEQLSYDEARDALKETDADPADPSKVVLIYNGTSVPADDYDQWNREHVWAKSHGDFGTDIGPGTDVHHLRPANAVVNSTRNNLDFDMGGEEVADAPGNFYDSDSFEPRDEDKGDVARMILYMAVRYEGEDSYPDLEPNDEVENNEKPLHGRLSVLKQWNEQDPPSDFEKNRNEVIFEKFQKNRNPFIDHPEWVGEVWA</sequence>
<proteinExistence type="predicted"/>
<dbReference type="eggNOG" id="COG2356">
    <property type="taxonomic scope" value="Bacteria"/>
</dbReference>
<dbReference type="InterPro" id="IPR007346">
    <property type="entry name" value="Endonuclease-I"/>
</dbReference>
<keyword evidence="1" id="KW-0540">Nuclease</keyword>
<name>D3PXB9_STANL</name>